<dbReference type="OrthoDB" id="438641at2759"/>
<dbReference type="Proteomes" id="UP000218811">
    <property type="component" value="Unassembled WGS sequence"/>
</dbReference>
<dbReference type="EMBL" id="KB468135">
    <property type="protein sequence ID" value="PCH43168.1"/>
    <property type="molecule type" value="Genomic_DNA"/>
</dbReference>
<evidence type="ECO:0000313" key="9">
    <source>
        <dbReference type="Proteomes" id="UP000218811"/>
    </source>
</evidence>
<dbReference type="Gene3D" id="2.170.270.10">
    <property type="entry name" value="SET domain"/>
    <property type="match status" value="1"/>
</dbReference>
<dbReference type="PROSITE" id="PS50280">
    <property type="entry name" value="SET"/>
    <property type="match status" value="1"/>
</dbReference>
<dbReference type="SMART" id="SM00317">
    <property type="entry name" value="SET"/>
    <property type="match status" value="1"/>
</dbReference>
<dbReference type="PANTHER" id="PTHR46402">
    <property type="entry name" value="SET AND MYND DOMAIN-CONTAINING PROTEIN 5"/>
    <property type="match status" value="1"/>
</dbReference>
<dbReference type="OMA" id="LMAMYQQ"/>
<dbReference type="CDD" id="cd20071">
    <property type="entry name" value="SET_SMYD"/>
    <property type="match status" value="1"/>
</dbReference>
<organism evidence="8 9">
    <name type="scientific">Wolfiporia cocos (strain MD-104)</name>
    <name type="common">Brown rot fungus</name>
    <dbReference type="NCBI Taxonomy" id="742152"/>
    <lineage>
        <taxon>Eukaryota</taxon>
        <taxon>Fungi</taxon>
        <taxon>Dikarya</taxon>
        <taxon>Basidiomycota</taxon>
        <taxon>Agaricomycotina</taxon>
        <taxon>Agaricomycetes</taxon>
        <taxon>Polyporales</taxon>
        <taxon>Phaeolaceae</taxon>
        <taxon>Wolfiporia</taxon>
    </lineage>
</organism>
<keyword evidence="1" id="KW-0489">Methyltransferase</keyword>
<evidence type="ECO:0000256" key="4">
    <source>
        <dbReference type="ARBA" id="ARBA00042380"/>
    </source>
</evidence>
<name>A0A2H3JZ60_WOLCO</name>
<dbReference type="AlphaFoldDB" id="A0A2H3JZ60"/>
<keyword evidence="3" id="KW-0949">S-adenosyl-L-methionine</keyword>
<evidence type="ECO:0000259" key="7">
    <source>
        <dbReference type="PROSITE" id="PS50280"/>
    </source>
</evidence>
<dbReference type="GO" id="GO:0045814">
    <property type="term" value="P:negative regulation of gene expression, epigenetic"/>
    <property type="evidence" value="ECO:0007669"/>
    <property type="project" value="TreeGrafter"/>
</dbReference>
<evidence type="ECO:0000256" key="3">
    <source>
        <dbReference type="ARBA" id="ARBA00022691"/>
    </source>
</evidence>
<dbReference type="Gene3D" id="1.10.220.160">
    <property type="match status" value="1"/>
</dbReference>
<dbReference type="Gene3D" id="6.10.140.2220">
    <property type="match status" value="1"/>
</dbReference>
<keyword evidence="2" id="KW-0808">Transferase</keyword>
<evidence type="ECO:0000256" key="6">
    <source>
        <dbReference type="ARBA" id="ARBA00048619"/>
    </source>
</evidence>
<accession>A0A2H3JZ60</accession>
<dbReference type="GO" id="GO:0042799">
    <property type="term" value="F:histone H4K20 methyltransferase activity"/>
    <property type="evidence" value="ECO:0007669"/>
    <property type="project" value="TreeGrafter"/>
</dbReference>
<proteinExistence type="predicted"/>
<evidence type="ECO:0000256" key="1">
    <source>
        <dbReference type="ARBA" id="ARBA00022603"/>
    </source>
</evidence>
<comment type="catalytic activity">
    <reaction evidence="6">
        <text>L-lysyl-[histone] + S-adenosyl-L-methionine = N(6)-methyl-L-lysyl-[histone] + S-adenosyl-L-homocysteine + H(+)</text>
        <dbReference type="Rhea" id="RHEA:10024"/>
        <dbReference type="Rhea" id="RHEA-COMP:9845"/>
        <dbReference type="Rhea" id="RHEA-COMP:9846"/>
        <dbReference type="ChEBI" id="CHEBI:15378"/>
        <dbReference type="ChEBI" id="CHEBI:29969"/>
        <dbReference type="ChEBI" id="CHEBI:57856"/>
        <dbReference type="ChEBI" id="CHEBI:59789"/>
        <dbReference type="ChEBI" id="CHEBI:61929"/>
    </reaction>
    <physiologicalReaction direction="left-to-right" evidence="6">
        <dbReference type="Rhea" id="RHEA:10025"/>
    </physiologicalReaction>
</comment>
<keyword evidence="9" id="KW-1185">Reference proteome</keyword>
<dbReference type="InterPro" id="IPR046341">
    <property type="entry name" value="SET_dom_sf"/>
</dbReference>
<reference evidence="8 9" key="1">
    <citation type="journal article" date="2012" name="Science">
        <title>The Paleozoic origin of enzymatic lignin decomposition reconstructed from 31 fungal genomes.</title>
        <authorList>
            <person name="Floudas D."/>
            <person name="Binder M."/>
            <person name="Riley R."/>
            <person name="Barry K."/>
            <person name="Blanchette R.A."/>
            <person name="Henrissat B."/>
            <person name="Martinez A.T."/>
            <person name="Otillar R."/>
            <person name="Spatafora J.W."/>
            <person name="Yadav J.S."/>
            <person name="Aerts A."/>
            <person name="Benoit I."/>
            <person name="Boyd A."/>
            <person name="Carlson A."/>
            <person name="Copeland A."/>
            <person name="Coutinho P.M."/>
            <person name="de Vries R.P."/>
            <person name="Ferreira P."/>
            <person name="Findley K."/>
            <person name="Foster B."/>
            <person name="Gaskell J."/>
            <person name="Glotzer D."/>
            <person name="Gorecki P."/>
            <person name="Heitman J."/>
            <person name="Hesse C."/>
            <person name="Hori C."/>
            <person name="Igarashi K."/>
            <person name="Jurgens J.A."/>
            <person name="Kallen N."/>
            <person name="Kersten P."/>
            <person name="Kohler A."/>
            <person name="Kuees U."/>
            <person name="Kumar T.K.A."/>
            <person name="Kuo A."/>
            <person name="LaButti K."/>
            <person name="Larrondo L.F."/>
            <person name="Lindquist E."/>
            <person name="Ling A."/>
            <person name="Lombard V."/>
            <person name="Lucas S."/>
            <person name="Lundell T."/>
            <person name="Martin R."/>
            <person name="McLaughlin D.J."/>
            <person name="Morgenstern I."/>
            <person name="Morin E."/>
            <person name="Murat C."/>
            <person name="Nagy L.G."/>
            <person name="Nolan M."/>
            <person name="Ohm R.A."/>
            <person name="Patyshakuliyeva A."/>
            <person name="Rokas A."/>
            <person name="Ruiz-Duenas F.J."/>
            <person name="Sabat G."/>
            <person name="Salamov A."/>
            <person name="Samejima M."/>
            <person name="Schmutz J."/>
            <person name="Slot J.C."/>
            <person name="St John F."/>
            <person name="Stenlid J."/>
            <person name="Sun H."/>
            <person name="Sun S."/>
            <person name="Syed K."/>
            <person name="Tsang A."/>
            <person name="Wiebenga A."/>
            <person name="Young D."/>
            <person name="Pisabarro A."/>
            <person name="Eastwood D.C."/>
            <person name="Martin F."/>
            <person name="Cullen D."/>
            <person name="Grigoriev I.V."/>
            <person name="Hibbett D.S."/>
        </authorList>
    </citation>
    <scope>NUCLEOTIDE SEQUENCE [LARGE SCALE GENOMIC DNA]</scope>
    <source>
        <strain evidence="8 9">MD-104</strain>
    </source>
</reference>
<dbReference type="PANTHER" id="PTHR46402:SF2">
    <property type="entry name" value="HISTONE-LYSINE N-TRIMETHYLTRANSFERASE SMYD5"/>
    <property type="match status" value="1"/>
</dbReference>
<dbReference type="GO" id="GO:0032259">
    <property type="term" value="P:methylation"/>
    <property type="evidence" value="ECO:0007669"/>
    <property type="project" value="UniProtKB-KW"/>
</dbReference>
<protein>
    <recommendedName>
        <fullName evidence="5">Histone-lysine N-methyltransferase SET5</fullName>
    </recommendedName>
    <alternativeName>
        <fullName evidence="4">SET domain-containing protein 5</fullName>
    </alternativeName>
</protein>
<dbReference type="InterPro" id="IPR001214">
    <property type="entry name" value="SET_dom"/>
</dbReference>
<feature type="domain" description="SET" evidence="7">
    <location>
        <begin position="98"/>
        <end position="382"/>
    </location>
</feature>
<dbReference type="SUPFAM" id="SSF82199">
    <property type="entry name" value="SET domain"/>
    <property type="match status" value="1"/>
</dbReference>
<dbReference type="Pfam" id="PF00856">
    <property type="entry name" value="SET"/>
    <property type="match status" value="1"/>
</dbReference>
<sequence>MGSAGKSPTDDELKQILVALRAENPTLGVPKLHALLATRQPDWTVSEKRTRKILQSAGLVLTPSSAQTVGAGQDGAERREIHPSSHVIEGLDVAKWTKKVEVKYFNKRKGKGLVATEKISEGETIWKEDPFILAPEWNLYDLQIASRACMHCSTPLKDSVLVVTCPASSSKTPCPARFCSRLCLSRSSRTHPLLCAAQNPASAPLLAFARRAEWMALHALAQCTARVLMTCQQDEAAWQDDWEFVRALAQLGMEERAKGAWMKGREPDRETWKKAFRLYVQAFREPLGAAEQQKLARLLRKPLKQEIIDHFFNYDAFLLGLGRMSLNLEAHGGLYVLHSHVNHSCAPNVSARHLDQRNALSRINMIARREVEPGEEIFITYVNPELPVHQRRLEIQEWGFDCNCTRCVEELKAASHTEHTESGMEDLERELKAGLGVM</sequence>
<gene>
    <name evidence="8" type="ORF">WOLCODRAFT_144407</name>
</gene>
<evidence type="ECO:0000256" key="5">
    <source>
        <dbReference type="ARBA" id="ARBA00044528"/>
    </source>
</evidence>
<evidence type="ECO:0000256" key="2">
    <source>
        <dbReference type="ARBA" id="ARBA00022679"/>
    </source>
</evidence>
<evidence type="ECO:0000313" key="8">
    <source>
        <dbReference type="EMBL" id="PCH43168.1"/>
    </source>
</evidence>
<dbReference type="STRING" id="742152.A0A2H3JZ60"/>